<dbReference type="NCBIfam" id="TIGR03696">
    <property type="entry name" value="Rhs_assc_core"/>
    <property type="match status" value="1"/>
</dbReference>
<sequence>MKTKRSDIRYILHVFTLLFLLFHKSAFAQINSPNPVILPQNGSTSLIVEPGQSLTVTSGTSITLRNGVHFKQGSYVLLKIDPNISGPGAPDNPNENSNMNWTLARSFDANGNTIGETKTFFDDNGKALQTQFKNLEAGHVVAIQPLYDVGGKQVGSTLSAPINNVSFNYRADFARRSDGNGLNYQSYGRYANGIHIYDKRFNADPADKSQIGTLGWYYSSNNQWEHLQDVTDYPYSLSTGANNGVSNFSISGGIGAATRLGSGHEVVQFSLPVFGELDLYTSIRNKYFSESDIGGKILRDSSNSVMSVIIDQDDRIQMSVSIEGKTVMTARDGNDLLIPKAVLVGSGKTNYFGILQEQDVSFTGGILKDYLRGEAQTTLSNGTIRLKPGLYQLSSPSGAISGAFQYSVSDITYTFYDQLGRVKATIPPEGVKKLLNGGIDNYASLAGIPFVETFEYDGKGNVIASVNPDAGRSEFKYSSDGKLRLSQNALQRQTGKFSYTNYDTYGRAIESGELSPTLTTLFTTINQVQLDLTGESSNSILQGAKSDITVSKYDEAEVIPGLLGYTQDTYFLSGSAVSTTARYTTAISDTHLVSKTWYNYDGDGHILWTVNYTPELQYKTVDYSYDDLGNVVKSIYQKNSVTETFIHYFEFNKNNQLSASYTGTTDDPGSKVLQARYYYYLHGPLKRIELADKLQGIDYVYGIDGKLKSINNAQSTKDPGRDGSANGFAKDVFGLNLEYHPGDYMHTDAGISSIQTNGAVSNYNGMVNGVSWFSRKPVSISGLDAPVMNTYTYDRNQQLTSSNWGTPDYAANSFISSGNANREHNLSYDLHGNLRSLQRTNSSGTDLSNFTYNYAANTNKLSSVPGYADYTYDAIGQLASQIKGGAGMYLDYDASGKVSKIYSDAGKSVVMLSFVYDESGNRIRKQDHRTGSVTYYSYDAGGSLMAIYDNAGSGGAIRLAEQPVYAANRIGTYYRQAGNYQYTLTDHLGNTRVVINRNKLSNGEADVVYYADYYPFGMVLRSGGVEGRYGYQGQYAEKDGETGWNNFELRNYDAAIGRWLTVDPYGQYYSPYVGMGNNPVSGVDPNGGWSWFGAYTRNLLARIVGKSTSGLVKKSNGEWGFYTLEGQGFNEETKAIDFYSRGNFGTPLSDDFFKYAGRFERKPLHTGIAETTNIEFEVILATYTAGSYLWAKKSAQVIGEEIVAAKTGKSLLSAGELTRIENAATRIGKPINVVGSRASGTAKPTSDWDYVIEGLTNKQWKQIKNSLPGAPSRIDNLPRMIDIFKGPVDPTKPFVIIFPK</sequence>
<dbReference type="eggNOG" id="COG3209">
    <property type="taxonomic scope" value="Bacteria"/>
</dbReference>
<dbReference type="PANTHER" id="PTHR32305">
    <property type="match status" value="1"/>
</dbReference>
<dbReference type="CDD" id="cd05403">
    <property type="entry name" value="NT_KNTase_like"/>
    <property type="match status" value="1"/>
</dbReference>
<dbReference type="InterPro" id="IPR050708">
    <property type="entry name" value="T6SS_VgrG/RHS"/>
</dbReference>
<dbReference type="InterPro" id="IPR022385">
    <property type="entry name" value="Rhs_assc_core"/>
</dbReference>
<keyword evidence="2" id="KW-1185">Reference proteome</keyword>
<dbReference type="Gene3D" id="2.180.10.10">
    <property type="entry name" value="RHS repeat-associated core"/>
    <property type="match status" value="1"/>
</dbReference>
<gene>
    <name evidence="1" type="ORF">HMPREF0766_13215</name>
</gene>
<organism evidence="1 2">
    <name type="scientific">Sphingobacterium spiritivorum ATCC 33861</name>
    <dbReference type="NCBI Taxonomy" id="525373"/>
    <lineage>
        <taxon>Bacteria</taxon>
        <taxon>Pseudomonadati</taxon>
        <taxon>Bacteroidota</taxon>
        <taxon>Sphingobacteriia</taxon>
        <taxon>Sphingobacteriales</taxon>
        <taxon>Sphingobacteriaceae</taxon>
        <taxon>Sphingobacterium</taxon>
    </lineage>
</organism>
<dbReference type="RefSeq" id="WP_002994268.1">
    <property type="nucleotide sequence ID" value="NZ_GL379770.1"/>
</dbReference>
<dbReference type="EMBL" id="ACHA02000012">
    <property type="protein sequence ID" value="EFK56012.1"/>
    <property type="molecule type" value="Genomic_DNA"/>
</dbReference>
<dbReference type="GeneID" id="95427229"/>
<name>D7VQG1_SPHSI</name>
<accession>D7VQG1</accession>
<reference evidence="1" key="1">
    <citation type="submission" date="2010-07" db="EMBL/GenBank/DDBJ databases">
        <authorList>
            <person name="Muzny D."/>
            <person name="Qin X."/>
            <person name="Buhay C."/>
            <person name="Dugan-Rocha S."/>
            <person name="Ding Y."/>
            <person name="Chen G."/>
            <person name="Hawes A."/>
            <person name="Holder M."/>
            <person name="Jhangiani S."/>
            <person name="Johnson A."/>
            <person name="Khan Z."/>
            <person name="Li Z."/>
            <person name="Liu W."/>
            <person name="Liu X."/>
            <person name="Perez L."/>
            <person name="Shen H."/>
            <person name="Wang Q."/>
            <person name="Watt J."/>
            <person name="Xi L."/>
            <person name="Xin Y."/>
            <person name="Zhou J."/>
            <person name="Deng J."/>
            <person name="Jiang H."/>
            <person name="Liu Y."/>
            <person name="Qu J."/>
            <person name="Song X.-Z."/>
            <person name="Zhang L."/>
            <person name="Villasana D."/>
            <person name="Johnson A."/>
            <person name="Liu J."/>
            <person name="Liyanage D."/>
            <person name="Lorensuhewa L."/>
            <person name="Robinson T."/>
            <person name="Song A."/>
            <person name="Song B.-B."/>
            <person name="Dinh H."/>
            <person name="Thornton R."/>
            <person name="Coyle M."/>
            <person name="Francisco L."/>
            <person name="Jackson L."/>
            <person name="Javaid M."/>
            <person name="Korchina V."/>
            <person name="Kovar C."/>
            <person name="Mata R."/>
            <person name="Mathew T."/>
            <person name="Ngo R."/>
            <person name="Nguyen L."/>
            <person name="Nguyen N."/>
            <person name="Okwuonu G."/>
            <person name="Ongeri F."/>
            <person name="Pham C."/>
            <person name="Simmons D."/>
            <person name="Wilczek-Boney K."/>
            <person name="Hale W."/>
            <person name="Jakkamsetti A."/>
            <person name="Pham P."/>
            <person name="Ruth R."/>
            <person name="San Lucas F."/>
            <person name="Warren J."/>
            <person name="Zhang J."/>
            <person name="Zhao Z."/>
            <person name="Zhou C."/>
            <person name="Zhu D."/>
            <person name="Lee S."/>
            <person name="Bess C."/>
            <person name="Blankenburg K."/>
            <person name="Forbes L."/>
            <person name="Fu Q."/>
            <person name="Gubbala S."/>
            <person name="Hirani K."/>
            <person name="Jayaseelan J.C."/>
            <person name="Lara F."/>
            <person name="Munidasa M."/>
            <person name="Palculict T."/>
            <person name="Patil S."/>
            <person name="Pu L.-L."/>
            <person name="Saada N."/>
            <person name="Tang L."/>
            <person name="Weissenberger G."/>
            <person name="Zhu Y."/>
            <person name="Hemphill L."/>
            <person name="Shang Y."/>
            <person name="Youmans B."/>
            <person name="Ayvaz T."/>
            <person name="Ross M."/>
            <person name="Santibanez J."/>
            <person name="Aqrawi P."/>
            <person name="Gross S."/>
            <person name="Joshi V."/>
            <person name="Fowler G."/>
            <person name="Nazareth L."/>
            <person name="Reid J."/>
            <person name="Worley K."/>
            <person name="Petrosino J."/>
            <person name="Highlander S."/>
            <person name="Gibbs R."/>
        </authorList>
    </citation>
    <scope>NUCLEOTIDE SEQUENCE [LARGE SCALE GENOMIC DNA]</scope>
    <source>
        <strain evidence="1">ATCC 33861</strain>
    </source>
</reference>
<proteinExistence type="predicted"/>
<evidence type="ECO:0000313" key="2">
    <source>
        <dbReference type="Proteomes" id="UP000006258"/>
    </source>
</evidence>
<dbReference type="HOGENOM" id="CLU_261521_0_0_10"/>
<protein>
    <submittedName>
        <fullName evidence="1">RHS repeat-associated core domain protein</fullName>
    </submittedName>
</protein>
<dbReference type="OrthoDB" id="2972467at2"/>
<dbReference type="PANTHER" id="PTHR32305:SF15">
    <property type="entry name" value="PROTEIN RHSA-RELATED"/>
    <property type="match status" value="1"/>
</dbReference>
<dbReference type="STRING" id="525373.HMPREF0766_13215"/>
<comment type="caution">
    <text evidence="1">The sequence shown here is derived from an EMBL/GenBank/DDBJ whole genome shotgun (WGS) entry which is preliminary data.</text>
</comment>
<evidence type="ECO:0000313" key="1">
    <source>
        <dbReference type="EMBL" id="EFK56012.1"/>
    </source>
</evidence>
<dbReference type="Proteomes" id="UP000006258">
    <property type="component" value="Unassembled WGS sequence"/>
</dbReference>